<protein>
    <submittedName>
        <fullName evidence="2">Uncharacterized protein</fullName>
    </submittedName>
</protein>
<accession>A0ABD1M3X5</accession>
<feature type="compositionally biased region" description="Pro residues" evidence="1">
    <location>
        <begin position="118"/>
        <end position="131"/>
    </location>
</feature>
<evidence type="ECO:0000313" key="2">
    <source>
        <dbReference type="EMBL" id="KAL2330479.1"/>
    </source>
</evidence>
<organism evidence="2 3">
    <name type="scientific">Flemingia macrophylla</name>
    <dbReference type="NCBI Taxonomy" id="520843"/>
    <lineage>
        <taxon>Eukaryota</taxon>
        <taxon>Viridiplantae</taxon>
        <taxon>Streptophyta</taxon>
        <taxon>Embryophyta</taxon>
        <taxon>Tracheophyta</taxon>
        <taxon>Spermatophyta</taxon>
        <taxon>Magnoliopsida</taxon>
        <taxon>eudicotyledons</taxon>
        <taxon>Gunneridae</taxon>
        <taxon>Pentapetalae</taxon>
        <taxon>rosids</taxon>
        <taxon>fabids</taxon>
        <taxon>Fabales</taxon>
        <taxon>Fabaceae</taxon>
        <taxon>Papilionoideae</taxon>
        <taxon>50 kb inversion clade</taxon>
        <taxon>NPAAA clade</taxon>
        <taxon>indigoferoid/millettioid clade</taxon>
        <taxon>Phaseoleae</taxon>
        <taxon>Flemingia</taxon>
    </lineage>
</organism>
<feature type="compositionally biased region" description="Low complexity" evidence="1">
    <location>
        <begin position="291"/>
        <end position="302"/>
    </location>
</feature>
<sequence length="321" mass="35139">MKKRPEITPEGSLQPMLTPDGYARYLTEMEMWTQITYLTGMGMRMEMGLGLKSRDGDEYHQTRTCPTLLPSLVTFLMSKVQPQMVQICQGFGLQKQIQWPTTPAPSRRGVPLPLSCSPRPPAPRRSPPPHLNPTVQPRGFSASHPQTPSTAPPPPPLCVPRSRASPLKPPRVDSEQELQGSEFVLGLGDRKILKENALAGVELGSSMRQAIILTIELQTPPTSFLLLPPSSTFLHHPPGIHPKTNVQFKDVAINVTTGAAARLYLPPPPTKAKQAPLLIYIHDGAFSRLAPPSTRPTTTTSTPSPPRPTSSWCRSTNSFCS</sequence>
<gene>
    <name evidence="2" type="ORF">Fmac_018060</name>
</gene>
<reference evidence="2 3" key="1">
    <citation type="submission" date="2024-08" db="EMBL/GenBank/DDBJ databases">
        <title>Insights into the chromosomal genome structure of Flemingia macrophylla.</title>
        <authorList>
            <person name="Ding Y."/>
            <person name="Zhao Y."/>
            <person name="Bi W."/>
            <person name="Wu M."/>
            <person name="Zhao G."/>
            <person name="Gong Y."/>
            <person name="Li W."/>
            <person name="Zhang P."/>
        </authorList>
    </citation>
    <scope>NUCLEOTIDE SEQUENCE [LARGE SCALE GENOMIC DNA]</scope>
    <source>
        <strain evidence="2">DYQJB</strain>
        <tissue evidence="2">Leaf</tissue>
    </source>
</reference>
<feature type="region of interest" description="Disordered" evidence="1">
    <location>
        <begin position="289"/>
        <end position="321"/>
    </location>
</feature>
<evidence type="ECO:0000313" key="3">
    <source>
        <dbReference type="Proteomes" id="UP001603857"/>
    </source>
</evidence>
<dbReference type="AlphaFoldDB" id="A0ABD1M3X5"/>
<dbReference type="EMBL" id="JBGMDY010000006">
    <property type="protein sequence ID" value="KAL2330479.1"/>
    <property type="molecule type" value="Genomic_DNA"/>
</dbReference>
<proteinExistence type="predicted"/>
<feature type="compositionally biased region" description="Polar residues" evidence="1">
    <location>
        <begin position="312"/>
        <end position="321"/>
    </location>
</feature>
<evidence type="ECO:0000256" key="1">
    <source>
        <dbReference type="SAM" id="MobiDB-lite"/>
    </source>
</evidence>
<dbReference type="Proteomes" id="UP001603857">
    <property type="component" value="Unassembled WGS sequence"/>
</dbReference>
<keyword evidence="3" id="KW-1185">Reference proteome</keyword>
<comment type="caution">
    <text evidence="2">The sequence shown here is derived from an EMBL/GenBank/DDBJ whole genome shotgun (WGS) entry which is preliminary data.</text>
</comment>
<name>A0ABD1M3X5_9FABA</name>
<dbReference type="InterPro" id="IPR029058">
    <property type="entry name" value="AB_hydrolase_fold"/>
</dbReference>
<dbReference type="Gene3D" id="3.40.50.1820">
    <property type="entry name" value="alpha/beta hydrolase"/>
    <property type="match status" value="1"/>
</dbReference>
<feature type="region of interest" description="Disordered" evidence="1">
    <location>
        <begin position="99"/>
        <end position="177"/>
    </location>
</feature>